<keyword evidence="4 5" id="KW-0963">Cytoplasm</keyword>
<protein>
    <recommendedName>
        <fullName evidence="3 5">Regulatory protein RecX</fullName>
    </recommendedName>
</protein>
<evidence type="ECO:0000256" key="2">
    <source>
        <dbReference type="ARBA" id="ARBA00009695"/>
    </source>
</evidence>
<dbReference type="Pfam" id="PF21982">
    <property type="entry name" value="RecX_HTH1"/>
    <property type="match status" value="1"/>
</dbReference>
<dbReference type="GO" id="GO:0006282">
    <property type="term" value="P:regulation of DNA repair"/>
    <property type="evidence" value="ECO:0007669"/>
    <property type="project" value="UniProtKB-UniRule"/>
</dbReference>
<evidence type="ECO:0000256" key="5">
    <source>
        <dbReference type="HAMAP-Rule" id="MF_01114"/>
    </source>
</evidence>
<comment type="caution">
    <text evidence="9">The sequence shown here is derived from an EMBL/GenBank/DDBJ whole genome shotgun (WGS) entry which is preliminary data.</text>
</comment>
<reference evidence="9" key="1">
    <citation type="submission" date="2020-12" db="EMBL/GenBank/DDBJ databases">
        <title>Genomic characterization of non-nitrogen-fixing Frankia strains.</title>
        <authorList>
            <person name="Carlos-Shanley C."/>
            <person name="Guerra T."/>
            <person name="Hahn D."/>
        </authorList>
    </citation>
    <scope>NUCLEOTIDE SEQUENCE</scope>
    <source>
        <strain evidence="9">CN6</strain>
    </source>
</reference>
<gene>
    <name evidence="5" type="primary">recX</name>
    <name evidence="9" type="ORF">I7412_15830</name>
</gene>
<organism evidence="9 10">
    <name type="scientific">Frankia nepalensis</name>
    <dbReference type="NCBI Taxonomy" id="1836974"/>
    <lineage>
        <taxon>Bacteria</taxon>
        <taxon>Bacillati</taxon>
        <taxon>Actinomycetota</taxon>
        <taxon>Actinomycetes</taxon>
        <taxon>Frankiales</taxon>
        <taxon>Frankiaceae</taxon>
        <taxon>Frankia</taxon>
    </lineage>
</organism>
<dbReference type="PANTHER" id="PTHR33602">
    <property type="entry name" value="REGULATORY PROTEIN RECX FAMILY PROTEIN"/>
    <property type="match status" value="1"/>
</dbReference>
<dbReference type="AlphaFoldDB" id="A0A937RDU2"/>
<proteinExistence type="inferred from homology"/>
<evidence type="ECO:0000259" key="6">
    <source>
        <dbReference type="Pfam" id="PF02631"/>
    </source>
</evidence>
<evidence type="ECO:0000256" key="3">
    <source>
        <dbReference type="ARBA" id="ARBA00018111"/>
    </source>
</evidence>
<keyword evidence="10" id="KW-1185">Reference proteome</keyword>
<evidence type="ECO:0000313" key="9">
    <source>
        <dbReference type="EMBL" id="MBL7628595.1"/>
    </source>
</evidence>
<dbReference type="Pfam" id="PF02631">
    <property type="entry name" value="RecX_HTH2"/>
    <property type="match status" value="1"/>
</dbReference>
<comment type="function">
    <text evidence="5">Modulates RecA activity.</text>
</comment>
<evidence type="ECO:0000256" key="4">
    <source>
        <dbReference type="ARBA" id="ARBA00022490"/>
    </source>
</evidence>
<dbReference type="HAMAP" id="MF_01114">
    <property type="entry name" value="RecX"/>
    <property type="match status" value="1"/>
</dbReference>
<evidence type="ECO:0000313" key="10">
    <source>
        <dbReference type="Proteomes" id="UP000604475"/>
    </source>
</evidence>
<dbReference type="InterPro" id="IPR003783">
    <property type="entry name" value="Regulatory_RecX"/>
</dbReference>
<evidence type="ECO:0000259" key="7">
    <source>
        <dbReference type="Pfam" id="PF21981"/>
    </source>
</evidence>
<dbReference type="PANTHER" id="PTHR33602:SF1">
    <property type="entry name" value="REGULATORY PROTEIN RECX FAMILY PROTEIN"/>
    <property type="match status" value="1"/>
</dbReference>
<dbReference type="InterPro" id="IPR053926">
    <property type="entry name" value="RecX_HTH_1st"/>
</dbReference>
<dbReference type="RefSeq" id="WP_203002426.1">
    <property type="nucleotide sequence ID" value="NZ_JADWYU010000220.1"/>
</dbReference>
<dbReference type="EMBL" id="JAEACQ010000193">
    <property type="protein sequence ID" value="MBL7628595.1"/>
    <property type="molecule type" value="Genomic_DNA"/>
</dbReference>
<dbReference type="InterPro" id="IPR053924">
    <property type="entry name" value="RecX_HTH_2nd"/>
</dbReference>
<feature type="domain" description="RecX third three-helical" evidence="7">
    <location>
        <begin position="115"/>
        <end position="160"/>
    </location>
</feature>
<evidence type="ECO:0000259" key="8">
    <source>
        <dbReference type="Pfam" id="PF21982"/>
    </source>
</evidence>
<name>A0A937RDU2_9ACTN</name>
<dbReference type="Gene3D" id="1.10.10.10">
    <property type="entry name" value="Winged helix-like DNA-binding domain superfamily/Winged helix DNA-binding domain"/>
    <property type="match status" value="2"/>
</dbReference>
<sequence>MVGSGSAGRGAVDAGRDPVGVAREICLRQLTVRARSRAELAATLRRRGVADDVAQETLDRLTAVGLIDDDAFAAAVISSGRENKGLARQGLAAELRRRGVDDEVAASALAGLSGDEEATARALAARRLRTMDGLERRVQLRRLVAMLGRKGYSTDLAVRVVTDLLGPGGDEAGDEAEADLADDI</sequence>
<comment type="subcellular location">
    <subcellularLocation>
        <location evidence="1 5">Cytoplasm</location>
    </subcellularLocation>
</comment>
<dbReference type="InterPro" id="IPR036388">
    <property type="entry name" value="WH-like_DNA-bd_sf"/>
</dbReference>
<dbReference type="InterPro" id="IPR053925">
    <property type="entry name" value="RecX_HTH_3rd"/>
</dbReference>
<dbReference type="Pfam" id="PF21981">
    <property type="entry name" value="RecX_HTH3"/>
    <property type="match status" value="1"/>
</dbReference>
<feature type="domain" description="RecX first three-helical" evidence="8">
    <location>
        <begin position="22"/>
        <end position="61"/>
    </location>
</feature>
<feature type="domain" description="RecX second three-helical" evidence="6">
    <location>
        <begin position="68"/>
        <end position="109"/>
    </location>
</feature>
<dbReference type="Proteomes" id="UP000604475">
    <property type="component" value="Unassembled WGS sequence"/>
</dbReference>
<dbReference type="GO" id="GO:0005737">
    <property type="term" value="C:cytoplasm"/>
    <property type="evidence" value="ECO:0007669"/>
    <property type="project" value="UniProtKB-SubCell"/>
</dbReference>
<evidence type="ECO:0000256" key="1">
    <source>
        <dbReference type="ARBA" id="ARBA00004496"/>
    </source>
</evidence>
<accession>A0A937RDU2</accession>
<comment type="similarity">
    <text evidence="2 5">Belongs to the RecX family.</text>
</comment>